<feature type="region of interest" description="Disordered" evidence="1">
    <location>
        <begin position="336"/>
        <end position="375"/>
    </location>
</feature>
<dbReference type="AlphaFoldDB" id="A0A0E0KX72"/>
<protein>
    <submittedName>
        <fullName evidence="2">Uncharacterized protein</fullName>
    </submittedName>
</protein>
<feature type="compositionally biased region" description="Basic and acidic residues" evidence="1">
    <location>
        <begin position="193"/>
        <end position="203"/>
    </location>
</feature>
<evidence type="ECO:0000256" key="1">
    <source>
        <dbReference type="SAM" id="MobiDB-lite"/>
    </source>
</evidence>
<reference evidence="2" key="2">
    <citation type="submission" date="2018-05" db="EMBL/GenBank/DDBJ databases">
        <title>OpunRS2 (Oryza punctata Reference Sequence Version 2).</title>
        <authorList>
            <person name="Zhang J."/>
            <person name="Kudrna D."/>
            <person name="Lee S."/>
            <person name="Talag J."/>
            <person name="Welchert J."/>
            <person name="Wing R.A."/>
        </authorList>
    </citation>
    <scope>NUCLEOTIDE SEQUENCE [LARGE SCALE GENOMIC DNA]</scope>
</reference>
<feature type="region of interest" description="Disordered" evidence="1">
    <location>
        <begin position="106"/>
        <end position="271"/>
    </location>
</feature>
<dbReference type="EnsemblPlants" id="OPUNC04G28160.2">
    <property type="protein sequence ID" value="OPUNC04G28160.2"/>
    <property type="gene ID" value="OPUNC04G28160"/>
</dbReference>
<evidence type="ECO:0000313" key="2">
    <source>
        <dbReference type="EnsemblPlants" id="OPUNC04G28160.2"/>
    </source>
</evidence>
<proteinExistence type="predicted"/>
<dbReference type="PANTHER" id="PTHR36056:SF5">
    <property type="entry name" value="OS04G0690400 PROTEIN"/>
    <property type="match status" value="1"/>
</dbReference>
<accession>A0A0E0KX72</accession>
<organism evidence="2">
    <name type="scientific">Oryza punctata</name>
    <name type="common">Red rice</name>
    <dbReference type="NCBI Taxonomy" id="4537"/>
    <lineage>
        <taxon>Eukaryota</taxon>
        <taxon>Viridiplantae</taxon>
        <taxon>Streptophyta</taxon>
        <taxon>Embryophyta</taxon>
        <taxon>Tracheophyta</taxon>
        <taxon>Spermatophyta</taxon>
        <taxon>Magnoliopsida</taxon>
        <taxon>Liliopsida</taxon>
        <taxon>Poales</taxon>
        <taxon>Poaceae</taxon>
        <taxon>BOP clade</taxon>
        <taxon>Oryzoideae</taxon>
        <taxon>Oryzeae</taxon>
        <taxon>Oryzinae</taxon>
        <taxon>Oryza</taxon>
    </lineage>
</organism>
<feature type="compositionally biased region" description="Basic and acidic residues" evidence="1">
    <location>
        <begin position="125"/>
        <end position="183"/>
    </location>
</feature>
<dbReference type="Gramene" id="OPUNC04G28160.2">
    <property type="protein sequence ID" value="OPUNC04G28160.2"/>
    <property type="gene ID" value="OPUNC04G28160"/>
</dbReference>
<dbReference type="PANTHER" id="PTHR36056">
    <property type="entry name" value="PROTEIN, PUTATIVE-RELATED"/>
    <property type="match status" value="1"/>
</dbReference>
<keyword evidence="3" id="KW-1185">Reference proteome</keyword>
<feature type="compositionally biased region" description="Basic and acidic residues" evidence="1">
    <location>
        <begin position="229"/>
        <end position="267"/>
    </location>
</feature>
<feature type="compositionally biased region" description="Polar residues" evidence="1">
    <location>
        <begin position="487"/>
        <end position="504"/>
    </location>
</feature>
<feature type="region of interest" description="Disordered" evidence="1">
    <location>
        <begin position="1"/>
        <end position="67"/>
    </location>
</feature>
<feature type="compositionally biased region" description="Basic and acidic residues" evidence="1">
    <location>
        <begin position="106"/>
        <end position="117"/>
    </location>
</feature>
<dbReference type="InterPro" id="IPR040276">
    <property type="entry name" value="At4g26450-like"/>
</dbReference>
<dbReference type="Proteomes" id="UP000026962">
    <property type="component" value="Chromosome 4"/>
</dbReference>
<feature type="compositionally biased region" description="Basic and acidic residues" evidence="1">
    <location>
        <begin position="342"/>
        <end position="355"/>
    </location>
</feature>
<feature type="compositionally biased region" description="Basic residues" evidence="1">
    <location>
        <begin position="19"/>
        <end position="33"/>
    </location>
</feature>
<reference evidence="2" key="1">
    <citation type="submission" date="2015-04" db="UniProtKB">
        <authorList>
            <consortium name="EnsemblPlants"/>
        </authorList>
    </citation>
    <scope>IDENTIFICATION</scope>
</reference>
<feature type="compositionally biased region" description="Basic residues" evidence="1">
    <location>
        <begin position="204"/>
        <end position="221"/>
    </location>
</feature>
<name>A0A0E0KX72_ORYPU</name>
<sequence length="839" mass="94329">MQSRSRFRGRDPPPSSGGRYRRRSPSPRRHHRGRDPPPPSHPQRRTPDRPRRQEEDRLPLPPHVHVPPDLLLAAADRRSRADVLLEAGRLAAHYLVAQGVIPEHRLRAREDPKHNRPDTLAAASNHDDDPRWRRNGNKGDDDRLSRRSGWDRRSNSFDSRRKYNDAGADRGGRRSHDYDDQRRPTMSRSYSQNDRRVSSDSRLDRRRRSRSRSRSRSRTRTRSYNYGSSRRESDWRAGGGDLDHTKVPEPGIVRDGDADDVPRDLKAPPRSVVVLETKESASQAAANEDTAEAESEIIEVDQAQDIYGDEDEDGDNAVAGFNDANVGDINVTQHKLSNSNEDDVHPSESDEESVHRQSQFSDAEEGMEAPISPRDACLVEPVAEEVRDEMEAPQSEVQTDNADLSKDEQDLPAWYGIFDLNVVESQENCEMVEISNGSPLDNVHDSVPDLVGQMSQGANCVTSGTQVQDEHAVDNHQLEDEQVPLNQSIGTNDFNNEQGLGNQTGDEHGQDNHQLEDDEIHINHVMDVHNLDNSLMNSEEMLLKRCADEHTDHGHQMETEEMLLNQGQSTSVQVLENYNMNGEQVQLNHEADEHSGDDHPIKNEQMLLNHVMGVHALDNYDLNSEQMLLNNGAGKQAADSAQLQEDQMLLDQAADGQTTLHDHSIGQMIPLINLEDDYEEQSDTIEFLESNIPDHPQTNVPATAASSVTLNHGNRWTGRGATVAQRKRTVKLCVTVQLIRQRWLAARNLATVTGFRAADLTREMELLIATASKFRLHTMRSSGCLNNSKTSGPMPVALRIEKVERLIRQINWTDRRAGMPLYILTYVGASAHSFLPSLT</sequence>
<feature type="region of interest" description="Disordered" evidence="1">
    <location>
        <begin position="276"/>
        <end position="295"/>
    </location>
</feature>
<feature type="region of interest" description="Disordered" evidence="1">
    <location>
        <begin position="487"/>
        <end position="512"/>
    </location>
</feature>
<feature type="compositionally biased region" description="Basic and acidic residues" evidence="1">
    <location>
        <begin position="45"/>
        <end position="58"/>
    </location>
</feature>
<evidence type="ECO:0000313" key="3">
    <source>
        <dbReference type="Proteomes" id="UP000026962"/>
    </source>
</evidence>